<accession>A0ABS9QQZ6</accession>
<comment type="caution">
    <text evidence="1">The sequence shown here is derived from an EMBL/GenBank/DDBJ whole genome shotgun (WGS) entry which is preliminary data.</text>
</comment>
<name>A0ABS9QQZ6_9GAMM</name>
<gene>
    <name evidence="1" type="ORF">H9J30_02420</name>
</gene>
<sequence length="153" mass="17478">MSENLSPVESTQHKDFFDDVPANTVFVYERSCGEALWEDVIGKKSTSYFSLPDDNWVVSKESRKIGEWIEAYNNDENKIVGDILQRELDWGFDTKVRFFGKKSVVLETSWKSFLLHWDGFLALEDDCPILVKDGDIETGILFTGTGDILVINN</sequence>
<dbReference type="EMBL" id="JACSDI010000001">
    <property type="protein sequence ID" value="MCG9962786.1"/>
    <property type="molecule type" value="Genomic_DNA"/>
</dbReference>
<organism evidence="1 2">
    <name type="scientific">Shewanella cutis</name>
    <dbReference type="NCBI Taxonomy" id="2766780"/>
    <lineage>
        <taxon>Bacteria</taxon>
        <taxon>Pseudomonadati</taxon>
        <taxon>Pseudomonadota</taxon>
        <taxon>Gammaproteobacteria</taxon>
        <taxon>Alteromonadales</taxon>
        <taxon>Shewanellaceae</taxon>
        <taxon>Shewanella</taxon>
    </lineage>
</organism>
<dbReference type="RefSeq" id="WP_240129526.1">
    <property type="nucleotide sequence ID" value="NZ_JACSDI010000001.1"/>
</dbReference>
<dbReference type="InterPro" id="IPR021334">
    <property type="entry name" value="DUF2947"/>
</dbReference>
<evidence type="ECO:0000313" key="1">
    <source>
        <dbReference type="EMBL" id="MCG9962786.1"/>
    </source>
</evidence>
<dbReference type="Proteomes" id="UP000829384">
    <property type="component" value="Unassembled WGS sequence"/>
</dbReference>
<keyword evidence="2" id="KW-1185">Reference proteome</keyword>
<protein>
    <submittedName>
        <fullName evidence="1">DUF2947 family protein</fullName>
    </submittedName>
</protein>
<reference evidence="1 2" key="1">
    <citation type="submission" date="2020-08" db="EMBL/GenBank/DDBJ databases">
        <title>Whole genome sequence of Shewanella sp strain PS-2.</title>
        <authorList>
            <person name="Das S.K."/>
        </authorList>
    </citation>
    <scope>NUCLEOTIDE SEQUENCE [LARGE SCALE GENOMIC DNA]</scope>
    <source>
        <strain evidence="1 2">PS-2</strain>
    </source>
</reference>
<dbReference type="Pfam" id="PF11163">
    <property type="entry name" value="DUF2947"/>
    <property type="match status" value="1"/>
</dbReference>
<evidence type="ECO:0000313" key="2">
    <source>
        <dbReference type="Proteomes" id="UP000829384"/>
    </source>
</evidence>
<proteinExistence type="predicted"/>